<evidence type="ECO:0000313" key="2">
    <source>
        <dbReference type="Proteomes" id="UP000887561"/>
    </source>
</evidence>
<evidence type="ECO:0000313" key="3">
    <source>
        <dbReference type="WBParaSite" id="scaffold2068_cov254.g4179"/>
    </source>
</evidence>
<dbReference type="PANTHER" id="PTHR47086:SF4">
    <property type="entry name" value="BTB DOMAIN-CONTAINING PROTEIN"/>
    <property type="match status" value="1"/>
</dbReference>
<dbReference type="InterPro" id="IPR048325">
    <property type="entry name" value="ZSWIM3_N"/>
</dbReference>
<feature type="domain" description="ZSWIM3 N-terminal" evidence="1">
    <location>
        <begin position="122"/>
        <end position="224"/>
    </location>
</feature>
<dbReference type="WBParaSite" id="scaffold2068_cov254.g4179">
    <property type="protein sequence ID" value="scaffold2068_cov254.g4179"/>
    <property type="gene ID" value="scaffold2068_cov254.g4179"/>
</dbReference>
<name>A0A915LXQ7_MELJA</name>
<evidence type="ECO:0000259" key="1">
    <source>
        <dbReference type="Pfam" id="PF21599"/>
    </source>
</evidence>
<accession>A0A915LXQ7</accession>
<dbReference type="InterPro" id="IPR040854">
    <property type="entry name" value="ZSWIM9"/>
</dbReference>
<dbReference type="PANTHER" id="PTHR47086">
    <property type="entry name" value="BTB DOMAIN-CONTAINING PROTEIN"/>
    <property type="match status" value="1"/>
</dbReference>
<reference evidence="3" key="1">
    <citation type="submission" date="2022-11" db="UniProtKB">
        <authorList>
            <consortium name="WormBaseParasite"/>
        </authorList>
    </citation>
    <scope>IDENTIFICATION</scope>
</reference>
<organism evidence="2 3">
    <name type="scientific">Meloidogyne javanica</name>
    <name type="common">Root-knot nematode worm</name>
    <dbReference type="NCBI Taxonomy" id="6303"/>
    <lineage>
        <taxon>Eukaryota</taxon>
        <taxon>Metazoa</taxon>
        <taxon>Ecdysozoa</taxon>
        <taxon>Nematoda</taxon>
        <taxon>Chromadorea</taxon>
        <taxon>Rhabditida</taxon>
        <taxon>Tylenchina</taxon>
        <taxon>Tylenchomorpha</taxon>
        <taxon>Tylenchoidea</taxon>
        <taxon>Meloidogynidae</taxon>
        <taxon>Meloidogyninae</taxon>
        <taxon>Meloidogyne</taxon>
        <taxon>Meloidogyne incognita group</taxon>
    </lineage>
</organism>
<proteinExistence type="predicted"/>
<sequence>MNVSGTLQQLLSLADNQSQKTMNFDNINSHPQQQHNYVIVSEENKEEKTEFVENSEINNCKETENTKTEEYCATINGGCVEEKNDEEGNQLEQQIENSIQRPISVDVNQLNFGVSDIIRKDAIFFSFDEFEKAFKEWQVLSQEKFRVASSEKQGDEDSEVFKRFRYRYVVYHCTHYGRPRKRGAGRRPHQNYLPCGCEAKLRLNYHAQNGGYLLITTLVSKHIHLQCDEKGEFNFDSDGEDEGNKKIKSSPEDVGSCELINRSNGNIDKQGNSVVNQSEQQQQLLLGLLSQQQQHQQTPQTSISIRQQQVGNSSASLLSALQHSILEADQILQTIVQQMIRTRDLASYLRRLRQFLSDNC</sequence>
<dbReference type="Pfam" id="PF21599">
    <property type="entry name" value="ZSWIM3_N"/>
    <property type="match status" value="1"/>
</dbReference>
<protein>
    <submittedName>
        <fullName evidence="3">FAR1 domain-containing protein</fullName>
    </submittedName>
</protein>
<dbReference type="Proteomes" id="UP000887561">
    <property type="component" value="Unplaced"/>
</dbReference>
<keyword evidence="2" id="KW-1185">Reference proteome</keyword>
<dbReference type="AlphaFoldDB" id="A0A915LXQ7"/>